<dbReference type="PROSITE" id="PS00722">
    <property type="entry name" value="FTHFS_2"/>
    <property type="match status" value="1"/>
</dbReference>
<evidence type="ECO:0000256" key="4">
    <source>
        <dbReference type="ARBA" id="ARBA00022598"/>
    </source>
</evidence>
<evidence type="ECO:0000256" key="2">
    <source>
        <dbReference type="ARBA" id="ARBA00012295"/>
    </source>
</evidence>
<keyword evidence="5" id="KW-0547">Nucleotide-binding</keyword>
<dbReference type="Gene3D" id="3.40.50.300">
    <property type="entry name" value="P-loop containing nucleotide triphosphate hydrolases"/>
    <property type="match status" value="1"/>
</dbReference>
<keyword evidence="6" id="KW-0067">ATP-binding</keyword>
<feature type="non-terminal residue" evidence="7">
    <location>
        <position position="1"/>
    </location>
</feature>
<dbReference type="SUPFAM" id="SSF52540">
    <property type="entry name" value="P-loop containing nucleoside triphosphate hydrolases"/>
    <property type="match status" value="1"/>
</dbReference>
<evidence type="ECO:0000256" key="5">
    <source>
        <dbReference type="ARBA" id="ARBA00022741"/>
    </source>
</evidence>
<evidence type="ECO:0000313" key="7">
    <source>
        <dbReference type="EMBL" id="MBO8414304.1"/>
    </source>
</evidence>
<dbReference type="GO" id="GO:0006730">
    <property type="term" value="P:one-carbon metabolic process"/>
    <property type="evidence" value="ECO:0007669"/>
    <property type="project" value="UniProtKB-KW"/>
</dbReference>
<evidence type="ECO:0000256" key="3">
    <source>
        <dbReference type="ARBA" id="ARBA00022563"/>
    </source>
</evidence>
<comment type="caution">
    <text evidence="7">The sequence shown here is derived from an EMBL/GenBank/DDBJ whole genome shotgun (WGS) entry which is preliminary data.</text>
</comment>
<dbReference type="InterPro" id="IPR000559">
    <property type="entry name" value="Formate_THF_ligase"/>
</dbReference>
<comment type="pathway">
    <text evidence="1">One-carbon metabolism; tetrahydrofolate interconversion.</text>
</comment>
<dbReference type="GO" id="GO:0005524">
    <property type="term" value="F:ATP binding"/>
    <property type="evidence" value="ECO:0007669"/>
    <property type="project" value="UniProtKB-KW"/>
</dbReference>
<dbReference type="Pfam" id="PF01268">
    <property type="entry name" value="FTHFS"/>
    <property type="match status" value="1"/>
</dbReference>
<dbReference type="EC" id="6.3.4.3" evidence="2"/>
<dbReference type="Gene3D" id="3.30.1510.10">
    <property type="entry name" value="Domain 2, N(10)-formyltetrahydrofolate synthetase"/>
    <property type="match status" value="1"/>
</dbReference>
<proteinExistence type="inferred from homology"/>
<organism evidence="7 8">
    <name type="scientific">Candidatus Scatoplasma merdavium</name>
    <dbReference type="NCBI Taxonomy" id="2840932"/>
    <lineage>
        <taxon>Bacteria</taxon>
        <taxon>Bacillati</taxon>
        <taxon>Bacillota</taxon>
        <taxon>Bacilli</taxon>
        <taxon>Bacillales</taxon>
        <taxon>Candidatus Scatoplasma</taxon>
    </lineage>
</organism>
<evidence type="ECO:0000313" key="8">
    <source>
        <dbReference type="Proteomes" id="UP000823629"/>
    </source>
</evidence>
<reference evidence="7" key="2">
    <citation type="journal article" date="2021" name="PeerJ">
        <title>Extensive microbial diversity within the chicken gut microbiome revealed by metagenomics and culture.</title>
        <authorList>
            <person name="Gilroy R."/>
            <person name="Ravi A."/>
            <person name="Getino M."/>
            <person name="Pursley I."/>
            <person name="Horton D.L."/>
            <person name="Alikhan N.F."/>
            <person name="Baker D."/>
            <person name="Gharbi K."/>
            <person name="Hall N."/>
            <person name="Watson M."/>
            <person name="Adriaenssens E.M."/>
            <person name="Foster-Nyarko E."/>
            <person name="Jarju S."/>
            <person name="Secka A."/>
            <person name="Antonio M."/>
            <person name="Oren A."/>
            <person name="Chaudhuri R.R."/>
            <person name="La Ragione R."/>
            <person name="Hildebrand F."/>
            <person name="Pallen M.J."/>
        </authorList>
    </citation>
    <scope>NUCLEOTIDE SEQUENCE</scope>
    <source>
        <strain evidence="7">1748</strain>
    </source>
</reference>
<keyword evidence="4 7" id="KW-0436">Ligase</keyword>
<dbReference type="AlphaFoldDB" id="A0A9D9D675"/>
<dbReference type="EMBL" id="JADING010000065">
    <property type="protein sequence ID" value="MBO8414304.1"/>
    <property type="molecule type" value="Genomic_DNA"/>
</dbReference>
<dbReference type="Proteomes" id="UP000823629">
    <property type="component" value="Unassembled WGS sequence"/>
</dbReference>
<accession>A0A9D9D675</accession>
<dbReference type="HAMAP" id="MF_01543">
    <property type="entry name" value="FTHFS"/>
    <property type="match status" value="1"/>
</dbReference>
<reference evidence="7" key="1">
    <citation type="submission" date="2020-10" db="EMBL/GenBank/DDBJ databases">
        <authorList>
            <person name="Gilroy R."/>
        </authorList>
    </citation>
    <scope>NUCLEOTIDE SEQUENCE</scope>
    <source>
        <strain evidence="7">1748</strain>
    </source>
</reference>
<dbReference type="InterPro" id="IPR027417">
    <property type="entry name" value="P-loop_NTPase"/>
</dbReference>
<gene>
    <name evidence="7" type="ORF">IAC78_02360</name>
</gene>
<dbReference type="NCBIfam" id="NF010030">
    <property type="entry name" value="PRK13505.1"/>
    <property type="match status" value="1"/>
</dbReference>
<keyword evidence="3" id="KW-0554">One-carbon metabolism</keyword>
<dbReference type="InterPro" id="IPR020628">
    <property type="entry name" value="Formate_THF_ligase_CS"/>
</dbReference>
<dbReference type="Gene3D" id="3.10.410.10">
    <property type="entry name" value="Formyltetrahydrofolate synthetase, domain 3"/>
    <property type="match status" value="1"/>
</dbReference>
<dbReference type="PROSITE" id="PS00721">
    <property type="entry name" value="FTHFS_1"/>
    <property type="match status" value="1"/>
</dbReference>
<name>A0A9D9D675_9BACL</name>
<dbReference type="GO" id="GO:0004329">
    <property type="term" value="F:formate-tetrahydrofolate ligase activity"/>
    <property type="evidence" value="ECO:0007669"/>
    <property type="project" value="UniProtKB-EC"/>
</dbReference>
<sequence>YGPYKAKIEPRKANKKSKLVLVTAITPTKYGEGKTTTVISLVDGLNAIGKKAIATLREPSLGPVFGLKGGATGGGKVTVEPSEDINLHFNGDMHALTSSIDLIAAVIDNHIYQGNELDIDPTRVQFKRALDVNDRSLREITIAQGPLSKASGRPLNGIERKDGFVITVAHELMAIMCLAKDEDDFAARLKNILVGYSLSEHKKITVGDLKVSKAVMKLMRQALKPNLVQTSNGSPALVHGGPFANIAHGCCSLISLNTASALSDIVVTEAGFGSDLGAEKFLDIVSDVGDLRPDLCVMVVTIRALKHHGGWQEDEGESVDKMLEGTKNLLQHISNMKKFGLDVVCNINKFYQDTPSEIQALEKFLDERNIPYALNDGFESGVEGCIDIANLVSEHLQMNLSNYHRLYNKNEPLKDKIEKICKEIYHSSLVEYAPLALNKLSEYSSDKDYSSFYVCNAKTPMSFSDNAKLLNAPKDFVCHVKDIELAQGAEFVIPIMGSIVRMPGLPKVPAACKMEEDD</sequence>
<protein>
    <recommendedName>
        <fullName evidence="2">formate--tetrahydrofolate ligase</fullName>
        <ecNumber evidence="2">6.3.4.3</ecNumber>
    </recommendedName>
</protein>
<evidence type="ECO:0000256" key="1">
    <source>
        <dbReference type="ARBA" id="ARBA00004777"/>
    </source>
</evidence>
<evidence type="ECO:0000256" key="6">
    <source>
        <dbReference type="ARBA" id="ARBA00022840"/>
    </source>
</evidence>